<gene>
    <name evidence="4" type="ordered locus">Desor_1674</name>
</gene>
<dbReference type="RefSeq" id="WP_014184133.1">
    <property type="nucleotide sequence ID" value="NC_016584.1"/>
</dbReference>
<dbReference type="InterPro" id="IPR045337">
    <property type="entry name" value="MmgE_PrpD_C"/>
</dbReference>
<dbReference type="Gene3D" id="1.10.4100.10">
    <property type="entry name" value="2-methylcitrate dehydratase PrpD"/>
    <property type="match status" value="1"/>
</dbReference>
<dbReference type="InterPro" id="IPR005656">
    <property type="entry name" value="MmgE_PrpD"/>
</dbReference>
<dbReference type="OrthoDB" id="9791416at2"/>
<sequence length="447" mass="47730">MSLSLELACFIKGLRFADLPAEVVLAAKNAFLDWLGSAAAGSQREPGRIVLSVAEELGGKAEATLISTGRKTSSILAAFVNGSVSHIVELDDVHKASIIHAGAPIIPAALAAAEKTGAGGRALIEGIVAGYESAIRIGEAVTPAHYHYWHTTGTVGTFGAAAAAGKILNLSEKELVHALGTAGTQAAGLWEFLADGAMSKHLHPGKAALNGLLAALLAGHGFTGASKIIEGEKGFVRATAQEFDLSKISQGLGQNYKILENCIKIHASCRHTHPAIDLVLELVKKYDLTPENIQTIVTRTYPIALDLTGNYEPHTLYAAKFSLPFCVALAAKQRKAGLNDFNQQTLVDPVIRDLMSRVQLMEDPEITALYPAKWPALVEITDSEGKMFSQRTDYPAGDPENPVSQRDLEQKFRELASAHFGVARVQELVLLISQLEDLSSLSVLFAR</sequence>
<dbReference type="InterPro" id="IPR042188">
    <property type="entry name" value="MmgE/PrpD_sf_2"/>
</dbReference>
<accession>G7WEY5</accession>
<feature type="domain" description="MmgE/PrpD N-terminal" evidence="2">
    <location>
        <begin position="6"/>
        <end position="245"/>
    </location>
</feature>
<dbReference type="eggNOG" id="COG2079">
    <property type="taxonomic scope" value="Bacteria"/>
</dbReference>
<dbReference type="Pfam" id="PF03972">
    <property type="entry name" value="MmgE_PrpD_N"/>
    <property type="match status" value="1"/>
</dbReference>
<dbReference type="KEGG" id="dor:Desor_1674"/>
<protein>
    <submittedName>
        <fullName evidence="4">Uncharacterized protein involved in propionate catabolism</fullName>
    </submittedName>
</protein>
<dbReference type="HOGENOM" id="CLU_026574_3_1_9"/>
<organism evidence="4 5">
    <name type="scientific">Desulfosporosinus orientis (strain ATCC 19365 / DSM 765 / NCIMB 8382 / VKM B-1628 / Singapore I)</name>
    <name type="common">Desulfotomaculum orientis</name>
    <dbReference type="NCBI Taxonomy" id="768706"/>
    <lineage>
        <taxon>Bacteria</taxon>
        <taxon>Bacillati</taxon>
        <taxon>Bacillota</taxon>
        <taxon>Clostridia</taxon>
        <taxon>Eubacteriales</taxon>
        <taxon>Desulfitobacteriaceae</taxon>
        <taxon>Desulfosporosinus</taxon>
    </lineage>
</organism>
<keyword evidence="5" id="KW-1185">Reference proteome</keyword>
<dbReference type="InterPro" id="IPR042183">
    <property type="entry name" value="MmgE/PrpD_sf_1"/>
</dbReference>
<comment type="similarity">
    <text evidence="1">Belongs to the PrpD family.</text>
</comment>
<dbReference type="Pfam" id="PF19305">
    <property type="entry name" value="MmgE_PrpD_C"/>
    <property type="match status" value="1"/>
</dbReference>
<evidence type="ECO:0000256" key="1">
    <source>
        <dbReference type="ARBA" id="ARBA00006174"/>
    </source>
</evidence>
<dbReference type="Gene3D" id="3.30.1330.120">
    <property type="entry name" value="2-methylcitrate dehydratase PrpD"/>
    <property type="match status" value="1"/>
</dbReference>
<dbReference type="SUPFAM" id="SSF103378">
    <property type="entry name" value="2-methylcitrate dehydratase PrpD"/>
    <property type="match status" value="1"/>
</dbReference>
<name>G7WEY5_DESOD</name>
<feature type="domain" description="MmgE/PrpD C-terminal" evidence="3">
    <location>
        <begin position="266"/>
        <end position="431"/>
    </location>
</feature>
<dbReference type="InterPro" id="IPR045336">
    <property type="entry name" value="MmgE_PrpD_N"/>
</dbReference>
<dbReference type="AlphaFoldDB" id="G7WEY5"/>
<dbReference type="PATRIC" id="fig|768706.3.peg.1670"/>
<dbReference type="PANTHER" id="PTHR16943:SF8">
    <property type="entry name" value="2-METHYLCITRATE DEHYDRATASE"/>
    <property type="match status" value="1"/>
</dbReference>
<dbReference type="STRING" id="768706.Desor_1674"/>
<dbReference type="GO" id="GO:0016829">
    <property type="term" value="F:lyase activity"/>
    <property type="evidence" value="ECO:0007669"/>
    <property type="project" value="InterPro"/>
</dbReference>
<dbReference type="EMBL" id="CP003108">
    <property type="protein sequence ID" value="AET67314.1"/>
    <property type="molecule type" value="Genomic_DNA"/>
</dbReference>
<evidence type="ECO:0000259" key="3">
    <source>
        <dbReference type="Pfam" id="PF19305"/>
    </source>
</evidence>
<dbReference type="InterPro" id="IPR036148">
    <property type="entry name" value="MmgE/PrpD_sf"/>
</dbReference>
<dbReference type="Proteomes" id="UP000006346">
    <property type="component" value="Chromosome"/>
</dbReference>
<reference evidence="4 5" key="2">
    <citation type="journal article" date="2012" name="J. Bacteriol.">
        <title>Complete genome sequences of Desulfosporosinus orientis DSM765T, Desulfosporosinus youngiae DSM17734T, Desulfosporosinus meridiei DSM13257T, and Desulfosporosinus acidiphilus DSM22704T.</title>
        <authorList>
            <person name="Pester M."/>
            <person name="Brambilla E."/>
            <person name="Alazard D."/>
            <person name="Rattei T."/>
            <person name="Weinmaier T."/>
            <person name="Han J."/>
            <person name="Lucas S."/>
            <person name="Lapidus A."/>
            <person name="Cheng J.F."/>
            <person name="Goodwin L."/>
            <person name="Pitluck S."/>
            <person name="Peters L."/>
            <person name="Ovchinnikova G."/>
            <person name="Teshima H."/>
            <person name="Detter J.C."/>
            <person name="Han C.S."/>
            <person name="Tapia R."/>
            <person name="Land M.L."/>
            <person name="Hauser L."/>
            <person name="Kyrpides N.C."/>
            <person name="Ivanova N.N."/>
            <person name="Pagani I."/>
            <person name="Huntmann M."/>
            <person name="Wei C.L."/>
            <person name="Davenport K.W."/>
            <person name="Daligault H."/>
            <person name="Chain P.S."/>
            <person name="Chen A."/>
            <person name="Mavromatis K."/>
            <person name="Markowitz V."/>
            <person name="Szeto E."/>
            <person name="Mikhailova N."/>
            <person name="Pati A."/>
            <person name="Wagner M."/>
            <person name="Woyke T."/>
            <person name="Ollivier B."/>
            <person name="Klenk H.P."/>
            <person name="Spring S."/>
            <person name="Loy A."/>
        </authorList>
    </citation>
    <scope>NUCLEOTIDE SEQUENCE [LARGE SCALE GENOMIC DNA]</scope>
    <source>
        <strain evidence="5">ATCC 19365 / DSM 765 / NCIMB 8382 / VKM B-1628</strain>
    </source>
</reference>
<reference evidence="5" key="1">
    <citation type="submission" date="2011-11" db="EMBL/GenBank/DDBJ databases">
        <title>Complete sequence of Desulfosporosinus orientis DSM 765.</title>
        <authorList>
            <person name="Lucas S."/>
            <person name="Han J."/>
            <person name="Lapidus A."/>
            <person name="Cheng J.-F."/>
            <person name="Goodwin L."/>
            <person name="Pitluck S."/>
            <person name="Peters L."/>
            <person name="Ovchinnikova G."/>
            <person name="Teshima H."/>
            <person name="Detter J.C."/>
            <person name="Han C."/>
            <person name="Tapia R."/>
            <person name="Land M."/>
            <person name="Hauser L."/>
            <person name="Kyrpides N."/>
            <person name="Ivanova N."/>
            <person name="Pagani I."/>
            <person name="Pester M."/>
            <person name="Spring S."/>
            <person name="Ollivier B."/>
            <person name="Rattei T."/>
            <person name="Klenk H.-P."/>
            <person name="Wagner M."/>
            <person name="Loy A."/>
            <person name="Woyke T."/>
        </authorList>
    </citation>
    <scope>NUCLEOTIDE SEQUENCE [LARGE SCALE GENOMIC DNA]</scope>
    <source>
        <strain evidence="5">ATCC 19365 / DSM 765 / NCIMB 8382 / VKM B-1628</strain>
    </source>
</reference>
<evidence type="ECO:0000313" key="4">
    <source>
        <dbReference type="EMBL" id="AET67314.1"/>
    </source>
</evidence>
<proteinExistence type="inferred from homology"/>
<evidence type="ECO:0000313" key="5">
    <source>
        <dbReference type="Proteomes" id="UP000006346"/>
    </source>
</evidence>
<evidence type="ECO:0000259" key="2">
    <source>
        <dbReference type="Pfam" id="PF03972"/>
    </source>
</evidence>
<dbReference type="PANTHER" id="PTHR16943">
    <property type="entry name" value="2-METHYLCITRATE DEHYDRATASE-RELATED"/>
    <property type="match status" value="1"/>
</dbReference>